<evidence type="ECO:0000313" key="1">
    <source>
        <dbReference type="EMBL" id="CCX29994.1"/>
    </source>
</evidence>
<reference evidence="1 2" key="1">
    <citation type="journal article" date="2013" name="PLoS Genet.">
        <title>The genome and development-dependent transcriptomes of Pyronema confluens: a window into fungal evolution.</title>
        <authorList>
            <person name="Traeger S."/>
            <person name="Altegoer F."/>
            <person name="Freitag M."/>
            <person name="Gabaldon T."/>
            <person name="Kempken F."/>
            <person name="Kumar A."/>
            <person name="Marcet-Houben M."/>
            <person name="Poggeler S."/>
            <person name="Stajich J.E."/>
            <person name="Nowrousian M."/>
        </authorList>
    </citation>
    <scope>NUCLEOTIDE SEQUENCE [LARGE SCALE GENOMIC DNA]</scope>
    <source>
        <strain evidence="2">CBS 100304</strain>
        <tissue evidence="1">Vegetative mycelium</tissue>
    </source>
</reference>
<gene>
    <name evidence="1" type="ORF">PCON_07817</name>
</gene>
<dbReference type="Proteomes" id="UP000018144">
    <property type="component" value="Unassembled WGS sequence"/>
</dbReference>
<proteinExistence type="predicted"/>
<organism evidence="1 2">
    <name type="scientific">Pyronema omphalodes (strain CBS 100304)</name>
    <name type="common">Pyronema confluens</name>
    <dbReference type="NCBI Taxonomy" id="1076935"/>
    <lineage>
        <taxon>Eukaryota</taxon>
        <taxon>Fungi</taxon>
        <taxon>Dikarya</taxon>
        <taxon>Ascomycota</taxon>
        <taxon>Pezizomycotina</taxon>
        <taxon>Pezizomycetes</taxon>
        <taxon>Pezizales</taxon>
        <taxon>Pyronemataceae</taxon>
        <taxon>Pyronema</taxon>
    </lineage>
</organism>
<dbReference type="EMBL" id="HF935398">
    <property type="protein sequence ID" value="CCX29994.1"/>
    <property type="molecule type" value="Genomic_DNA"/>
</dbReference>
<keyword evidence="2" id="KW-1185">Reference proteome</keyword>
<dbReference type="AlphaFoldDB" id="U4LD10"/>
<sequence length="28" mass="3374">MCILSRFLESTLHQNELNRMIKGRLTLR</sequence>
<evidence type="ECO:0000313" key="2">
    <source>
        <dbReference type="Proteomes" id="UP000018144"/>
    </source>
</evidence>
<accession>U4LD10</accession>
<protein>
    <submittedName>
        <fullName evidence="1">Uncharacterized protein</fullName>
    </submittedName>
</protein>
<name>U4LD10_PYROM</name>